<dbReference type="PANTHER" id="PTHR35333">
    <property type="entry name" value="BETA-LACTAMASE"/>
    <property type="match status" value="1"/>
</dbReference>
<protein>
    <submittedName>
        <fullName evidence="2">Beta-lactamase class A</fullName>
    </submittedName>
</protein>
<dbReference type="AlphaFoldDB" id="A0A1M5UDF2"/>
<reference evidence="2 3" key="1">
    <citation type="submission" date="2016-11" db="EMBL/GenBank/DDBJ databases">
        <authorList>
            <person name="Jaros S."/>
            <person name="Januszkiewicz K."/>
            <person name="Wedrychowicz H."/>
        </authorList>
    </citation>
    <scope>NUCLEOTIDE SEQUENCE [LARGE SCALE GENOMIC DNA]</scope>
    <source>
        <strain evidence="2 3">DSM 8605</strain>
    </source>
</reference>
<dbReference type="RefSeq" id="WP_073338031.1">
    <property type="nucleotide sequence ID" value="NZ_FQXM01000007.1"/>
</dbReference>
<sequence>MRKKILKIINEYGINTAIYYKNLENNKKFTLNEKEKLPSASLIKLFIMYHAFKKVSEESLSLEIQIPVNRNDTVEYSIIEALSIDKYSLEDLITLMIIQSDNTATNILINYLGMSNINDTINELSMQKTSLNRKMMDFYARENGIDNWTSAEDVGELLYKIYKDEFRNSELNKKIFAIMKRQIFMTMIPRYLNESYEIFNKTGDLPNINNDAAIIFHSQGNSILVILTKDCKDKYKAQEFVGKVAKIILEENI</sequence>
<organism evidence="2 3">
    <name type="scientific">Clostridium grantii DSM 8605</name>
    <dbReference type="NCBI Taxonomy" id="1121316"/>
    <lineage>
        <taxon>Bacteria</taxon>
        <taxon>Bacillati</taxon>
        <taxon>Bacillota</taxon>
        <taxon>Clostridia</taxon>
        <taxon>Eubacteriales</taxon>
        <taxon>Clostridiaceae</taxon>
        <taxon>Clostridium</taxon>
    </lineage>
</organism>
<name>A0A1M5UDF2_9CLOT</name>
<dbReference type="Proteomes" id="UP000184447">
    <property type="component" value="Unassembled WGS sequence"/>
</dbReference>
<evidence type="ECO:0000259" key="1">
    <source>
        <dbReference type="Pfam" id="PF13354"/>
    </source>
</evidence>
<keyword evidence="3" id="KW-1185">Reference proteome</keyword>
<proteinExistence type="predicted"/>
<evidence type="ECO:0000313" key="3">
    <source>
        <dbReference type="Proteomes" id="UP000184447"/>
    </source>
</evidence>
<dbReference type="EMBL" id="FQXM01000007">
    <property type="protein sequence ID" value="SHH61082.1"/>
    <property type="molecule type" value="Genomic_DNA"/>
</dbReference>
<dbReference type="OrthoDB" id="9775096at2"/>
<dbReference type="Gene3D" id="3.40.710.10">
    <property type="entry name" value="DD-peptidase/beta-lactamase superfamily"/>
    <property type="match status" value="1"/>
</dbReference>
<dbReference type="InterPro" id="IPR012338">
    <property type="entry name" value="Beta-lactam/transpept-like"/>
</dbReference>
<dbReference type="GO" id="GO:0046677">
    <property type="term" value="P:response to antibiotic"/>
    <property type="evidence" value="ECO:0007669"/>
    <property type="project" value="InterPro"/>
</dbReference>
<accession>A0A1M5UDF2</accession>
<dbReference type="SUPFAM" id="SSF56601">
    <property type="entry name" value="beta-lactamase/transpeptidase-like"/>
    <property type="match status" value="1"/>
</dbReference>
<dbReference type="InterPro" id="IPR045155">
    <property type="entry name" value="Beta-lactam_cat"/>
</dbReference>
<dbReference type="GO" id="GO:0030655">
    <property type="term" value="P:beta-lactam antibiotic catabolic process"/>
    <property type="evidence" value="ECO:0007669"/>
    <property type="project" value="InterPro"/>
</dbReference>
<dbReference type="InterPro" id="IPR000871">
    <property type="entry name" value="Beta-lactam_class-A"/>
</dbReference>
<dbReference type="PANTHER" id="PTHR35333:SF3">
    <property type="entry name" value="BETA-LACTAMASE-TYPE TRANSPEPTIDASE FOLD CONTAINING PROTEIN"/>
    <property type="match status" value="1"/>
</dbReference>
<gene>
    <name evidence="2" type="ORF">SAMN02745207_01729</name>
</gene>
<dbReference type="STRING" id="1121316.SAMN02745207_01729"/>
<dbReference type="GO" id="GO:0008800">
    <property type="term" value="F:beta-lactamase activity"/>
    <property type="evidence" value="ECO:0007669"/>
    <property type="project" value="InterPro"/>
</dbReference>
<dbReference type="Pfam" id="PF13354">
    <property type="entry name" value="Beta-lactamase2"/>
    <property type="match status" value="1"/>
</dbReference>
<evidence type="ECO:0000313" key="2">
    <source>
        <dbReference type="EMBL" id="SHH61082.1"/>
    </source>
</evidence>
<feature type="domain" description="Beta-lactamase class A catalytic" evidence="1">
    <location>
        <begin position="18"/>
        <end position="228"/>
    </location>
</feature>